<evidence type="ECO:0000313" key="1">
    <source>
        <dbReference type="EMBL" id="CAA0081077.1"/>
    </source>
</evidence>
<sequence length="235" mass="26454">MIVRKALIIDSPWIEKILTGEKTWEMRSTRATHRGPFALIQKGSGQVKGIAHLDSVSGPYSNAEIGQFFHKHHVGPSIYEQADYKWRYAWELSQANKLKQPVDYRHKNGAVTWVDLDDDDATHAIAIQLGAEIKNAPVDIPPSTSLAKKHFSSNHSTMVPVAKDGSFFSPTCNRSGTFTVGEKGNEVRFNSFSEALKYLQKMPTAKWRRPNSNGNWGIVSAREWQTMDEIEAIKQ</sequence>
<dbReference type="Proteomes" id="UP000435877">
    <property type="component" value="Unassembled WGS sequence"/>
</dbReference>
<gene>
    <name evidence="1" type="ORF">IHBHHGIJ_00269</name>
    <name evidence="2" type="ORF">KFEGEMFD_00881</name>
</gene>
<evidence type="ECO:0000313" key="4">
    <source>
        <dbReference type="Proteomes" id="UP000439591"/>
    </source>
</evidence>
<keyword evidence="3" id="KW-1185">Reference proteome</keyword>
<dbReference type="InterPro" id="IPR015947">
    <property type="entry name" value="PUA-like_sf"/>
</dbReference>
<dbReference type="AlphaFoldDB" id="A0A5S9N7G9"/>
<dbReference type="Gene3D" id="2.30.130.30">
    <property type="entry name" value="Hypothetical protein"/>
    <property type="match status" value="1"/>
</dbReference>
<dbReference type="EMBL" id="CACSIM010000001">
    <property type="protein sequence ID" value="CAA0085284.1"/>
    <property type="molecule type" value="Genomic_DNA"/>
</dbReference>
<organism evidence="2 4">
    <name type="scientific">Zhongshania aliphaticivorans</name>
    <dbReference type="NCBI Taxonomy" id="1470434"/>
    <lineage>
        <taxon>Bacteria</taxon>
        <taxon>Pseudomonadati</taxon>
        <taxon>Pseudomonadota</taxon>
        <taxon>Gammaproteobacteria</taxon>
        <taxon>Cellvibrionales</taxon>
        <taxon>Spongiibacteraceae</taxon>
        <taxon>Zhongshania</taxon>
    </lineage>
</organism>
<name>A0A5S9N7G9_9GAMM</name>
<dbReference type="RefSeq" id="WP_200842580.1">
    <property type="nucleotide sequence ID" value="NZ_CACSIK010000001.1"/>
</dbReference>
<evidence type="ECO:0000313" key="2">
    <source>
        <dbReference type="EMBL" id="CAA0085284.1"/>
    </source>
</evidence>
<reference evidence="3 4" key="1">
    <citation type="submission" date="2019-11" db="EMBL/GenBank/DDBJ databases">
        <authorList>
            <person name="Holert J."/>
        </authorList>
    </citation>
    <scope>NUCLEOTIDE SEQUENCE [LARGE SCALE GENOMIC DNA]</scope>
    <source>
        <strain evidence="2">BC3_2A</strain>
        <strain evidence="1">SB11_1A</strain>
    </source>
</reference>
<accession>A0A5S9N7G9</accession>
<protein>
    <submittedName>
        <fullName evidence="2">Uncharacterized protein</fullName>
    </submittedName>
</protein>
<proteinExistence type="predicted"/>
<dbReference type="EMBL" id="CACSIK010000001">
    <property type="protein sequence ID" value="CAA0081077.1"/>
    <property type="molecule type" value="Genomic_DNA"/>
</dbReference>
<evidence type="ECO:0000313" key="3">
    <source>
        <dbReference type="Proteomes" id="UP000435877"/>
    </source>
</evidence>
<dbReference type="Proteomes" id="UP000439591">
    <property type="component" value="Unassembled WGS sequence"/>
</dbReference>
<dbReference type="SUPFAM" id="SSF88697">
    <property type="entry name" value="PUA domain-like"/>
    <property type="match status" value="1"/>
</dbReference>